<dbReference type="Pfam" id="PF22275">
    <property type="entry name" value="DUF6957"/>
    <property type="match status" value="1"/>
</dbReference>
<dbReference type="Proteomes" id="UP000501379">
    <property type="component" value="Chromosome"/>
</dbReference>
<dbReference type="InterPro" id="IPR054232">
    <property type="entry name" value="DUF6957"/>
</dbReference>
<evidence type="ECO:0000259" key="1">
    <source>
        <dbReference type="Pfam" id="PF22275"/>
    </source>
</evidence>
<evidence type="ECO:0000313" key="3">
    <source>
        <dbReference type="Proteomes" id="UP000501379"/>
    </source>
</evidence>
<organism evidence="2 3">
    <name type="scientific">Aquipseudomonas campi</name>
    <dbReference type="NCBI Taxonomy" id="2731681"/>
    <lineage>
        <taxon>Bacteria</taxon>
        <taxon>Pseudomonadati</taxon>
        <taxon>Pseudomonadota</taxon>
        <taxon>Gammaproteobacteria</taxon>
        <taxon>Pseudomonadales</taxon>
        <taxon>Pseudomonadaceae</taxon>
        <taxon>Aquipseudomonas</taxon>
    </lineage>
</organism>
<proteinExistence type="predicted"/>
<dbReference type="RefSeq" id="WP_173203106.1">
    <property type="nucleotide sequence ID" value="NZ_CP053697.2"/>
</dbReference>
<sequence>MDELKEVADLLYSAGIPMPGSEINQEEAVRIVRERFPYSEYCLVRDWIWIDLHLTPAQHAELVRTQRQPVLAYAHTVIYDSSRRWDVGDFVRTSPLHAFHEGFIFQTLNSIYILLGDGVRKRATLETVGRLF</sequence>
<gene>
    <name evidence="2" type="ORF">HNE05_00400</name>
</gene>
<protein>
    <recommendedName>
        <fullName evidence="1">DUF6957 domain-containing protein</fullName>
    </recommendedName>
</protein>
<dbReference type="EMBL" id="CP053697">
    <property type="protein sequence ID" value="QKE61888.1"/>
    <property type="molecule type" value="Genomic_DNA"/>
</dbReference>
<feature type="domain" description="DUF6957" evidence="1">
    <location>
        <begin position="20"/>
        <end position="128"/>
    </location>
</feature>
<name>A0A6M8FME9_9GAMM</name>
<reference evidence="2" key="1">
    <citation type="submission" date="2020-07" db="EMBL/GenBank/DDBJ databases">
        <title>Nitrate ammonifying Pseudomonas campi sp. nov. isolated from German agricultural grassland.</title>
        <authorList>
            <person name="Timsy T."/>
            <person name="Ulrich A."/>
            <person name="Spanner T."/>
            <person name="Foesel B."/>
            <person name="Kolb S."/>
            <person name="Horn M.A."/>
            <person name="Behrendt U."/>
        </authorList>
    </citation>
    <scope>NUCLEOTIDE SEQUENCE</scope>
    <source>
        <strain evidence="2">S1-A32-2</strain>
    </source>
</reference>
<accession>A0A6M8FME9</accession>
<dbReference type="AlphaFoldDB" id="A0A6M8FME9"/>
<keyword evidence="3" id="KW-1185">Reference proteome</keyword>
<dbReference type="KEGG" id="pcam:HNE05_00400"/>
<evidence type="ECO:0000313" key="2">
    <source>
        <dbReference type="EMBL" id="QKE61888.1"/>
    </source>
</evidence>